<keyword evidence="5" id="KW-0067">ATP-binding</keyword>
<dbReference type="PANTHER" id="PTHR24351">
    <property type="entry name" value="RIBOSOMAL PROTEIN S6 KINASE"/>
    <property type="match status" value="1"/>
</dbReference>
<keyword evidence="3" id="KW-0547">Nucleotide-binding</keyword>
<protein>
    <recommendedName>
        <fullName evidence="6">Protein kinase domain-containing protein</fullName>
    </recommendedName>
</protein>
<dbReference type="SUPFAM" id="SSF56112">
    <property type="entry name" value="Protein kinase-like (PK-like)"/>
    <property type="match status" value="1"/>
</dbReference>
<dbReference type="AlphaFoldDB" id="A0ABD6EHF4"/>
<keyword evidence="4" id="KW-0418">Kinase</keyword>
<reference evidence="7 8" key="1">
    <citation type="submission" date="2024-08" db="EMBL/GenBank/DDBJ databases">
        <title>Gnathostoma spinigerum genome.</title>
        <authorList>
            <person name="Gonzalez-Bertolin B."/>
            <person name="Monzon S."/>
            <person name="Zaballos A."/>
            <person name="Jimenez P."/>
            <person name="Dekumyoy P."/>
            <person name="Varona S."/>
            <person name="Cuesta I."/>
            <person name="Sumanam S."/>
            <person name="Adisakwattana P."/>
            <person name="Gasser R.B."/>
            <person name="Hernandez-Gonzalez A."/>
            <person name="Young N.D."/>
            <person name="Perteguer M.J."/>
        </authorList>
    </citation>
    <scope>NUCLEOTIDE SEQUENCE [LARGE SCALE GENOMIC DNA]</scope>
    <source>
        <strain evidence="7">AL3</strain>
        <tissue evidence="7">Liver</tissue>
    </source>
</reference>
<dbReference type="PROSITE" id="PS50011">
    <property type="entry name" value="PROTEIN_KINASE_DOM"/>
    <property type="match status" value="1"/>
</dbReference>
<name>A0ABD6EHF4_9BILA</name>
<proteinExistence type="predicted"/>
<keyword evidence="1" id="KW-0723">Serine/threonine-protein kinase</keyword>
<feature type="domain" description="Protein kinase" evidence="6">
    <location>
        <begin position="1"/>
        <end position="171"/>
    </location>
</feature>
<evidence type="ECO:0000256" key="3">
    <source>
        <dbReference type="ARBA" id="ARBA00022741"/>
    </source>
</evidence>
<evidence type="ECO:0000256" key="2">
    <source>
        <dbReference type="ARBA" id="ARBA00022679"/>
    </source>
</evidence>
<evidence type="ECO:0000256" key="1">
    <source>
        <dbReference type="ARBA" id="ARBA00022527"/>
    </source>
</evidence>
<dbReference type="Gene3D" id="1.10.510.10">
    <property type="entry name" value="Transferase(Phosphotransferase) domain 1"/>
    <property type="match status" value="1"/>
</dbReference>
<evidence type="ECO:0000313" key="8">
    <source>
        <dbReference type="Proteomes" id="UP001608902"/>
    </source>
</evidence>
<organism evidence="7 8">
    <name type="scientific">Gnathostoma spinigerum</name>
    <dbReference type="NCBI Taxonomy" id="75299"/>
    <lineage>
        <taxon>Eukaryota</taxon>
        <taxon>Metazoa</taxon>
        <taxon>Ecdysozoa</taxon>
        <taxon>Nematoda</taxon>
        <taxon>Chromadorea</taxon>
        <taxon>Rhabditida</taxon>
        <taxon>Spirurina</taxon>
        <taxon>Gnathostomatomorpha</taxon>
        <taxon>Gnathostomatoidea</taxon>
        <taxon>Gnathostomatidae</taxon>
        <taxon>Gnathostoma</taxon>
    </lineage>
</organism>
<dbReference type="EMBL" id="JBGFUD010004080">
    <property type="protein sequence ID" value="MFH4979338.1"/>
    <property type="molecule type" value="Genomic_DNA"/>
</dbReference>
<dbReference type="Pfam" id="PF00069">
    <property type="entry name" value="Pkinase"/>
    <property type="match status" value="1"/>
</dbReference>
<sequence length="241" mass="28353">MGYGDLFTLWSDYGPFNEELIRIYASEITYALGYIHSCGIAYRDMKLENVLLDLYGHIQIADFGFAKELNENQRTKTICGTLQYMAPEVARGEPYGKEVDWWALGILLYILYTNRYPFPNAGVQKHSDLRFDNYTRPSWGRSLDDFLDRLLVVEKSNRMCTFEEVHQHSFFSSVKWQDVPARYQDPFVYINRTNQHSHRSNRSPHSDVDRLETLDEDWSAFDEQYEFGDGEYFDEPMPTLP</sequence>
<comment type="caution">
    <text evidence="7">The sequence shown here is derived from an EMBL/GenBank/DDBJ whole genome shotgun (WGS) entry which is preliminary data.</text>
</comment>
<evidence type="ECO:0000256" key="4">
    <source>
        <dbReference type="ARBA" id="ARBA00022777"/>
    </source>
</evidence>
<dbReference type="SMART" id="SM00220">
    <property type="entry name" value="S_TKc"/>
    <property type="match status" value="1"/>
</dbReference>
<evidence type="ECO:0000256" key="5">
    <source>
        <dbReference type="ARBA" id="ARBA00022840"/>
    </source>
</evidence>
<gene>
    <name evidence="7" type="ORF">AB6A40_006047</name>
</gene>
<dbReference type="Proteomes" id="UP001608902">
    <property type="component" value="Unassembled WGS sequence"/>
</dbReference>
<dbReference type="InterPro" id="IPR000719">
    <property type="entry name" value="Prot_kinase_dom"/>
</dbReference>
<evidence type="ECO:0000259" key="6">
    <source>
        <dbReference type="PROSITE" id="PS50011"/>
    </source>
</evidence>
<dbReference type="GO" id="GO:0004674">
    <property type="term" value="F:protein serine/threonine kinase activity"/>
    <property type="evidence" value="ECO:0007669"/>
    <property type="project" value="UniProtKB-KW"/>
</dbReference>
<keyword evidence="2" id="KW-0808">Transferase</keyword>
<dbReference type="InterPro" id="IPR011009">
    <property type="entry name" value="Kinase-like_dom_sf"/>
</dbReference>
<dbReference type="GO" id="GO:0005524">
    <property type="term" value="F:ATP binding"/>
    <property type="evidence" value="ECO:0007669"/>
    <property type="project" value="UniProtKB-KW"/>
</dbReference>
<dbReference type="InterPro" id="IPR008271">
    <property type="entry name" value="Ser/Thr_kinase_AS"/>
</dbReference>
<accession>A0ABD6EHF4</accession>
<evidence type="ECO:0000313" key="7">
    <source>
        <dbReference type="EMBL" id="MFH4979338.1"/>
    </source>
</evidence>
<dbReference type="PROSITE" id="PS00108">
    <property type="entry name" value="PROTEIN_KINASE_ST"/>
    <property type="match status" value="1"/>
</dbReference>
<keyword evidence="8" id="KW-1185">Reference proteome</keyword>